<comment type="caution">
    <text evidence="6">The sequence shown here is derived from an EMBL/GenBank/DDBJ whole genome shotgun (WGS) entry which is preliminary data.</text>
</comment>
<sequence length="229" mass="25474">MWFPRKVSTGSSAIRSSRMPRCCMQREGLYLVDIVEAARKISSYLEGVSPEVWAKDSMRRDAVIWQLSIIGEAVGGISDETRASTPEIPWKLIRGLRNNVVHRYFSIDWKIVHSAATVNVPELERQVRDLLQHAYPDLFKRLAEEESHIAATLPGEGNAEPADASDLWLASTRTAAKYSNRITYHLSLPSGITRLSRANSLPGSDRLPFASKMSGVRISWAPPAGMLSV</sequence>
<dbReference type="InterPro" id="IPR008201">
    <property type="entry name" value="HepT-like"/>
</dbReference>
<keyword evidence="5" id="KW-0378">Hydrolase</keyword>
<dbReference type="Pfam" id="PF01934">
    <property type="entry name" value="HepT-like"/>
    <property type="match status" value="1"/>
</dbReference>
<organism evidence="6 7">
    <name type="scientific">Streptosporangium minutum</name>
    <dbReference type="NCBI Taxonomy" id="569862"/>
    <lineage>
        <taxon>Bacteria</taxon>
        <taxon>Bacillati</taxon>
        <taxon>Actinomycetota</taxon>
        <taxon>Actinomycetes</taxon>
        <taxon>Streptosporangiales</taxon>
        <taxon>Streptosporangiaceae</taxon>
        <taxon>Streptosporangium</taxon>
    </lineage>
</organism>
<evidence type="ECO:0000256" key="2">
    <source>
        <dbReference type="ARBA" id="ARBA00022649"/>
    </source>
</evidence>
<evidence type="ECO:0008006" key="8">
    <source>
        <dbReference type="Google" id="ProtNLM"/>
    </source>
</evidence>
<gene>
    <name evidence="6" type="ORF">CA984_01565</name>
</gene>
<keyword evidence="4" id="KW-0547">Nucleotide-binding</keyword>
<evidence type="ECO:0000256" key="4">
    <source>
        <dbReference type="ARBA" id="ARBA00022741"/>
    </source>
</evidence>
<dbReference type="GO" id="GO:0004540">
    <property type="term" value="F:RNA nuclease activity"/>
    <property type="evidence" value="ECO:0007669"/>
    <property type="project" value="InterPro"/>
</dbReference>
<protein>
    <recommendedName>
        <fullName evidence="8">DUF86 domain-containing protein</fullName>
    </recommendedName>
</protein>
<accession>A0A243RX46</accession>
<evidence type="ECO:0000256" key="3">
    <source>
        <dbReference type="ARBA" id="ARBA00022722"/>
    </source>
</evidence>
<dbReference type="InterPro" id="IPR051813">
    <property type="entry name" value="HepT_RNase_toxin"/>
</dbReference>
<proteinExistence type="predicted"/>
<evidence type="ECO:0000256" key="5">
    <source>
        <dbReference type="ARBA" id="ARBA00022801"/>
    </source>
</evidence>
<dbReference type="EMBL" id="NGFP01000004">
    <property type="protein sequence ID" value="OUC99756.1"/>
    <property type="molecule type" value="Genomic_DNA"/>
</dbReference>
<keyword evidence="7" id="KW-1185">Reference proteome</keyword>
<reference evidence="6 7" key="1">
    <citation type="submission" date="2017-05" db="EMBL/GenBank/DDBJ databases">
        <title>Biotechnological potential of actinobacteria isolated from South African environments.</title>
        <authorList>
            <person name="Le Roes-Hill M."/>
            <person name="Prins A."/>
            <person name="Durrell K.A."/>
        </authorList>
    </citation>
    <scope>NUCLEOTIDE SEQUENCE [LARGE SCALE GENOMIC DNA]</scope>
    <source>
        <strain evidence="6">M26</strain>
    </source>
</reference>
<dbReference type="GO" id="GO:0110001">
    <property type="term" value="C:toxin-antitoxin complex"/>
    <property type="evidence" value="ECO:0007669"/>
    <property type="project" value="InterPro"/>
</dbReference>
<evidence type="ECO:0000313" key="6">
    <source>
        <dbReference type="EMBL" id="OUC99756.1"/>
    </source>
</evidence>
<dbReference type="Proteomes" id="UP000194761">
    <property type="component" value="Unassembled WGS sequence"/>
</dbReference>
<dbReference type="GO" id="GO:0000166">
    <property type="term" value="F:nucleotide binding"/>
    <property type="evidence" value="ECO:0007669"/>
    <property type="project" value="UniProtKB-KW"/>
</dbReference>
<dbReference type="PANTHER" id="PTHR34139:SF1">
    <property type="entry name" value="RNASE MJ1380-RELATED"/>
    <property type="match status" value="1"/>
</dbReference>
<keyword evidence="2" id="KW-1277">Toxin-antitoxin system</keyword>
<dbReference type="AlphaFoldDB" id="A0A243RX46"/>
<keyword evidence="3" id="KW-0540">Nuclease</keyword>
<evidence type="ECO:0000256" key="1">
    <source>
        <dbReference type="ARBA" id="ARBA00022553"/>
    </source>
</evidence>
<dbReference type="GO" id="GO:0016787">
    <property type="term" value="F:hydrolase activity"/>
    <property type="evidence" value="ECO:0007669"/>
    <property type="project" value="UniProtKB-KW"/>
</dbReference>
<dbReference type="PANTHER" id="PTHR34139">
    <property type="entry name" value="UPF0331 PROTEIN MJ0127"/>
    <property type="match status" value="1"/>
</dbReference>
<evidence type="ECO:0000313" key="7">
    <source>
        <dbReference type="Proteomes" id="UP000194761"/>
    </source>
</evidence>
<keyword evidence="1" id="KW-0597">Phosphoprotein</keyword>
<name>A0A243RX46_9ACTN</name>